<evidence type="ECO:0000313" key="8">
    <source>
        <dbReference type="Proteomes" id="UP001341281"/>
    </source>
</evidence>
<evidence type="ECO:0000256" key="1">
    <source>
        <dbReference type="ARBA" id="ARBA00010746"/>
    </source>
</evidence>
<dbReference type="CDD" id="cd09612">
    <property type="entry name" value="Jacalin"/>
    <property type="match status" value="1"/>
</dbReference>
<comment type="subunit">
    <text evidence="2 5">Homodimer.</text>
</comment>
<evidence type="ECO:0000256" key="3">
    <source>
        <dbReference type="ARBA" id="ARBA00022525"/>
    </source>
</evidence>
<keyword evidence="4" id="KW-0430">Lectin</keyword>
<dbReference type="EMBL" id="CP144745">
    <property type="protein sequence ID" value="WVZ54115.1"/>
    <property type="molecule type" value="Genomic_DNA"/>
</dbReference>
<dbReference type="InterPro" id="IPR001229">
    <property type="entry name" value="Jacalin-like_lectin_dom"/>
</dbReference>
<dbReference type="Gene3D" id="2.40.480.10">
    <property type="entry name" value="Allene oxide cyclase-like"/>
    <property type="match status" value="1"/>
</dbReference>
<organism evidence="7 8">
    <name type="scientific">Paspalum notatum var. saurae</name>
    <dbReference type="NCBI Taxonomy" id="547442"/>
    <lineage>
        <taxon>Eukaryota</taxon>
        <taxon>Viridiplantae</taxon>
        <taxon>Streptophyta</taxon>
        <taxon>Embryophyta</taxon>
        <taxon>Tracheophyta</taxon>
        <taxon>Spermatophyta</taxon>
        <taxon>Magnoliopsida</taxon>
        <taxon>Liliopsida</taxon>
        <taxon>Poales</taxon>
        <taxon>Poaceae</taxon>
        <taxon>PACMAD clade</taxon>
        <taxon>Panicoideae</taxon>
        <taxon>Andropogonodae</taxon>
        <taxon>Paspaleae</taxon>
        <taxon>Paspalinae</taxon>
        <taxon>Paspalum</taxon>
    </lineage>
</organism>
<reference evidence="7 8" key="1">
    <citation type="submission" date="2024-02" db="EMBL/GenBank/DDBJ databases">
        <title>High-quality chromosome-scale genome assembly of Pensacola bahiagrass (Paspalum notatum Flugge var. saurae).</title>
        <authorList>
            <person name="Vega J.M."/>
            <person name="Podio M."/>
            <person name="Orjuela J."/>
            <person name="Siena L.A."/>
            <person name="Pessino S.C."/>
            <person name="Combes M.C."/>
            <person name="Mariac C."/>
            <person name="Albertini E."/>
            <person name="Pupilli F."/>
            <person name="Ortiz J.P.A."/>
            <person name="Leblanc O."/>
        </authorList>
    </citation>
    <scope>NUCLEOTIDE SEQUENCE [LARGE SCALE GENOMIC DNA]</scope>
    <source>
        <strain evidence="7">R1</strain>
        <tissue evidence="7">Leaf</tissue>
    </source>
</reference>
<dbReference type="PANTHER" id="PTHR46506">
    <property type="entry name" value="OS05G0143600 PROTEIN"/>
    <property type="match status" value="1"/>
</dbReference>
<name>A0AAQ3PP33_PASNO</name>
<dbReference type="Pfam" id="PF01419">
    <property type="entry name" value="Jacalin"/>
    <property type="match status" value="1"/>
</dbReference>
<gene>
    <name evidence="7" type="ORF">U9M48_004970</name>
</gene>
<evidence type="ECO:0000259" key="6">
    <source>
        <dbReference type="PROSITE" id="PS51752"/>
    </source>
</evidence>
<dbReference type="Gene3D" id="2.100.10.30">
    <property type="entry name" value="Jacalin-like lectin domain"/>
    <property type="match status" value="1"/>
</dbReference>
<dbReference type="GO" id="GO:0009699">
    <property type="term" value="P:phenylpropanoid biosynthetic process"/>
    <property type="evidence" value="ECO:0007669"/>
    <property type="project" value="UniProtKB-ARBA"/>
</dbReference>
<dbReference type="InterPro" id="IPR036404">
    <property type="entry name" value="Jacalin-like_lectin_dom_sf"/>
</dbReference>
<dbReference type="PROSITE" id="PS51752">
    <property type="entry name" value="JACALIN_LECTIN"/>
    <property type="match status" value="1"/>
</dbReference>
<keyword evidence="3 5" id="KW-0964">Secreted</keyword>
<evidence type="ECO:0000256" key="5">
    <source>
        <dbReference type="RuleBase" id="RU363099"/>
    </source>
</evidence>
<dbReference type="GO" id="GO:0030246">
    <property type="term" value="F:carbohydrate binding"/>
    <property type="evidence" value="ECO:0007669"/>
    <property type="project" value="UniProtKB-KW"/>
</dbReference>
<dbReference type="InterPro" id="IPR044859">
    <property type="entry name" value="Allene_oxi_cyc_Dirigent"/>
</dbReference>
<evidence type="ECO:0000256" key="4">
    <source>
        <dbReference type="ARBA" id="ARBA00022734"/>
    </source>
</evidence>
<proteinExistence type="inferred from homology"/>
<dbReference type="InterPro" id="IPR033734">
    <property type="entry name" value="Jacalin-like_lectin_dom_plant"/>
</dbReference>
<dbReference type="GO" id="GO:0048046">
    <property type="term" value="C:apoplast"/>
    <property type="evidence" value="ECO:0007669"/>
    <property type="project" value="UniProtKB-SubCell"/>
</dbReference>
<protein>
    <recommendedName>
        <fullName evidence="5">Dirigent protein</fullName>
    </recommendedName>
</protein>
<feature type="domain" description="Jacalin-type lectin" evidence="6">
    <location>
        <begin position="173"/>
        <end position="315"/>
    </location>
</feature>
<comment type="similarity">
    <text evidence="1 5">Belongs to the plant dirigent protein family.</text>
</comment>
<dbReference type="InterPro" id="IPR004265">
    <property type="entry name" value="Dirigent"/>
</dbReference>
<dbReference type="SMART" id="SM00915">
    <property type="entry name" value="Jacalin"/>
    <property type="match status" value="1"/>
</dbReference>
<evidence type="ECO:0000313" key="7">
    <source>
        <dbReference type="EMBL" id="WVZ54115.1"/>
    </source>
</evidence>
<evidence type="ECO:0000256" key="2">
    <source>
        <dbReference type="ARBA" id="ARBA00011738"/>
    </source>
</evidence>
<dbReference type="SUPFAM" id="SSF51101">
    <property type="entry name" value="Mannose-binding lectins"/>
    <property type="match status" value="1"/>
</dbReference>
<dbReference type="Proteomes" id="UP001341281">
    <property type="component" value="Chromosome 01"/>
</dbReference>
<keyword evidence="8" id="KW-1185">Reference proteome</keyword>
<dbReference type="Pfam" id="PF03018">
    <property type="entry name" value="Dirigent"/>
    <property type="match status" value="1"/>
</dbReference>
<comment type="function">
    <text evidence="5">Dirigent proteins impart stereoselectivity on the phenoxy radical-coupling reaction, yielding optically active lignans from two molecules of coniferyl alcohol in the biosynthesis of lignans, flavonolignans, and alkaloids and thus plays a central role in plant secondary metabolism.</text>
</comment>
<sequence>MAAANPYYYQSGVCQDVRQKEHRFHLYMNQILEAKADGNQKVIVNTGLPKLFGVVAVNDWAIRDGPTADANIVATARGMHIGSGKTDENWLLCHSITFTDDTRFKGSSLKVLGDFSIGDDTVGKDGEWAIVGGTGEFAFAHGVVSAKVIQNMHPTDGRIWELHIRAFSLCTEVSTMGPWGGNGGTAYDILELPRSLQTVTIRCGDVINSVAFSYTDEAGQKKTAGPWGGDNGALTATITLAPSEVIKEVLGTTGTVGGDTVVRSLTLVSNVTTYGPFGKAENGTPFSTQVPNGKTVAGFYVRAGTSVNALGVYYA</sequence>
<keyword evidence="5" id="KW-0052">Apoplast</keyword>
<dbReference type="AlphaFoldDB" id="A0AAQ3PP33"/>
<comment type="subcellular location">
    <subcellularLocation>
        <location evidence="5">Secreted</location>
        <location evidence="5">Extracellular space</location>
        <location evidence="5">Apoplast</location>
    </subcellularLocation>
</comment>
<accession>A0AAQ3PP33</accession>